<dbReference type="Gene3D" id="1.10.10.10">
    <property type="entry name" value="Winged helix-like DNA-binding domain superfamily/Winged helix DNA-binding domain"/>
    <property type="match status" value="1"/>
</dbReference>
<dbReference type="InterPro" id="IPR036388">
    <property type="entry name" value="WH-like_DNA-bd_sf"/>
</dbReference>
<dbReference type="InterPro" id="IPR002481">
    <property type="entry name" value="FUR"/>
</dbReference>
<organism evidence="1 2">
    <name type="scientific">Inquilinus limosus</name>
    <dbReference type="NCBI Taxonomy" id="171674"/>
    <lineage>
        <taxon>Bacteria</taxon>
        <taxon>Pseudomonadati</taxon>
        <taxon>Pseudomonadota</taxon>
        <taxon>Alphaproteobacteria</taxon>
        <taxon>Rhodospirillales</taxon>
        <taxon>Rhodospirillaceae</taxon>
        <taxon>Inquilinus</taxon>
    </lineage>
</organism>
<gene>
    <name evidence="1" type="ORF">BWR60_14820</name>
</gene>
<dbReference type="GO" id="GO:1900376">
    <property type="term" value="P:regulation of secondary metabolite biosynthetic process"/>
    <property type="evidence" value="ECO:0007669"/>
    <property type="project" value="TreeGrafter"/>
</dbReference>
<dbReference type="Pfam" id="PF01475">
    <property type="entry name" value="FUR"/>
    <property type="match status" value="1"/>
</dbReference>
<dbReference type="PANTHER" id="PTHR33202">
    <property type="entry name" value="ZINC UPTAKE REGULATION PROTEIN"/>
    <property type="match status" value="1"/>
</dbReference>
<dbReference type="RefSeq" id="WP_088151796.1">
    <property type="nucleotide sequence ID" value="NZ_NHON01000024.1"/>
</dbReference>
<name>A0A211ZMD7_9PROT</name>
<dbReference type="SUPFAM" id="SSF46785">
    <property type="entry name" value="Winged helix' DNA-binding domain"/>
    <property type="match status" value="1"/>
</dbReference>
<dbReference type="Proteomes" id="UP000196655">
    <property type="component" value="Unassembled WGS sequence"/>
</dbReference>
<proteinExistence type="predicted"/>
<dbReference type="GO" id="GO:0008270">
    <property type="term" value="F:zinc ion binding"/>
    <property type="evidence" value="ECO:0007669"/>
    <property type="project" value="TreeGrafter"/>
</dbReference>
<dbReference type="GO" id="GO:0000976">
    <property type="term" value="F:transcription cis-regulatory region binding"/>
    <property type="evidence" value="ECO:0007669"/>
    <property type="project" value="TreeGrafter"/>
</dbReference>
<evidence type="ECO:0000313" key="2">
    <source>
        <dbReference type="Proteomes" id="UP000196655"/>
    </source>
</evidence>
<sequence length="151" mass="16441">MSPAFPSPALARLRDAGLRPTRPRRVLLAVLAEADHALDAQEILGRARRLDPRISLATVYRFLAALRRTGIAGWRDQAPRRLAATPAVEPAPPVETLTLGDIQLRAALADVLRQFGYRLVRARLELQVERLHPDAPLADAAPAGTAWPAPS</sequence>
<dbReference type="PANTHER" id="PTHR33202:SF22">
    <property type="entry name" value="HYDROGEN PEROXIDE SENSITIVE REPRESSOR"/>
    <property type="match status" value="1"/>
</dbReference>
<keyword evidence="2" id="KW-1185">Reference proteome</keyword>
<dbReference type="GO" id="GO:0003700">
    <property type="term" value="F:DNA-binding transcription factor activity"/>
    <property type="evidence" value="ECO:0007669"/>
    <property type="project" value="InterPro"/>
</dbReference>
<dbReference type="OrthoDB" id="8659436at2"/>
<evidence type="ECO:0008006" key="3">
    <source>
        <dbReference type="Google" id="ProtNLM"/>
    </source>
</evidence>
<dbReference type="GO" id="GO:0045892">
    <property type="term" value="P:negative regulation of DNA-templated transcription"/>
    <property type="evidence" value="ECO:0007669"/>
    <property type="project" value="TreeGrafter"/>
</dbReference>
<comment type="caution">
    <text evidence="1">The sequence shown here is derived from an EMBL/GenBank/DDBJ whole genome shotgun (WGS) entry which is preliminary data.</text>
</comment>
<protein>
    <recommendedName>
        <fullName evidence="3">Transcriptional repressor</fullName>
    </recommendedName>
</protein>
<dbReference type="InterPro" id="IPR036390">
    <property type="entry name" value="WH_DNA-bd_sf"/>
</dbReference>
<evidence type="ECO:0000313" key="1">
    <source>
        <dbReference type="EMBL" id="OWJ66445.1"/>
    </source>
</evidence>
<dbReference type="AlphaFoldDB" id="A0A211ZMD7"/>
<accession>A0A211ZMD7</accession>
<reference evidence="2" key="1">
    <citation type="submission" date="2017-05" db="EMBL/GenBank/DDBJ databases">
        <authorList>
            <person name="Macchi M."/>
            <person name="Festa S."/>
            <person name="Coppotelli B.M."/>
            <person name="Morelli I.S."/>
        </authorList>
    </citation>
    <scope>NUCLEOTIDE SEQUENCE [LARGE SCALE GENOMIC DNA]</scope>
    <source>
        <strain evidence="2">I</strain>
    </source>
</reference>
<dbReference type="EMBL" id="NHON01000024">
    <property type="protein sequence ID" value="OWJ66445.1"/>
    <property type="molecule type" value="Genomic_DNA"/>
</dbReference>